<evidence type="ECO:0000256" key="1">
    <source>
        <dbReference type="SAM" id="Phobius"/>
    </source>
</evidence>
<proteinExistence type="predicted"/>
<gene>
    <name evidence="2" type="ORF">ACFQ1M_07380</name>
</gene>
<keyword evidence="3" id="KW-1185">Reference proteome</keyword>
<evidence type="ECO:0000313" key="3">
    <source>
        <dbReference type="Proteomes" id="UP001596978"/>
    </source>
</evidence>
<dbReference type="Proteomes" id="UP001596978">
    <property type="component" value="Unassembled WGS sequence"/>
</dbReference>
<comment type="caution">
    <text evidence="2">The sequence shown here is derived from an EMBL/GenBank/DDBJ whole genome shotgun (WGS) entry which is preliminary data.</text>
</comment>
<name>A0ABW3CYW8_9FLAO</name>
<keyword evidence="1" id="KW-0812">Transmembrane</keyword>
<reference evidence="3" key="1">
    <citation type="journal article" date="2019" name="Int. J. Syst. Evol. Microbiol.">
        <title>The Global Catalogue of Microorganisms (GCM) 10K type strain sequencing project: providing services to taxonomists for standard genome sequencing and annotation.</title>
        <authorList>
            <consortium name="The Broad Institute Genomics Platform"/>
            <consortium name="The Broad Institute Genome Sequencing Center for Infectious Disease"/>
            <person name="Wu L."/>
            <person name="Ma J."/>
        </authorList>
    </citation>
    <scope>NUCLEOTIDE SEQUENCE [LARGE SCALE GENOMIC DNA]</scope>
    <source>
        <strain evidence="3">CCUG 62952</strain>
    </source>
</reference>
<evidence type="ECO:0000313" key="2">
    <source>
        <dbReference type="EMBL" id="MFD0862024.1"/>
    </source>
</evidence>
<keyword evidence="1" id="KW-1133">Transmembrane helix</keyword>
<organism evidence="2 3">
    <name type="scientific">Sungkyunkwania multivorans</name>
    <dbReference type="NCBI Taxonomy" id="1173618"/>
    <lineage>
        <taxon>Bacteria</taxon>
        <taxon>Pseudomonadati</taxon>
        <taxon>Bacteroidota</taxon>
        <taxon>Flavobacteriia</taxon>
        <taxon>Flavobacteriales</taxon>
        <taxon>Flavobacteriaceae</taxon>
        <taxon>Sungkyunkwania</taxon>
    </lineage>
</organism>
<accession>A0ABW3CYW8</accession>
<protein>
    <submittedName>
        <fullName evidence="2">Uncharacterized protein</fullName>
    </submittedName>
</protein>
<dbReference type="RefSeq" id="WP_386406150.1">
    <property type="nucleotide sequence ID" value="NZ_JBHTJH010000004.1"/>
</dbReference>
<sequence>MKIFRRLRQKWIKTDFKKYFLYAIGEIVLVVIGILIALGINNRQEDKRLQKYHRDTAAQVLVQVKEDLELIKDFRENDIYELEHNFLRYFDRAHDTLRTSPEKVVSLMFSIANLEVSDRATVLIDNADLRNSEYENILIDIAQTYKKHLKPLYGMDEILLLTIGENLEYLRNQVPWFEDLMIDLRCNYDCQVFIKTDQSYRNRMANMRFTYIHGYGGIVENFYDNLKAREKELSAFLHQKN</sequence>
<keyword evidence="1" id="KW-0472">Membrane</keyword>
<dbReference type="EMBL" id="JBHTJH010000004">
    <property type="protein sequence ID" value="MFD0862024.1"/>
    <property type="molecule type" value="Genomic_DNA"/>
</dbReference>
<feature type="transmembrane region" description="Helical" evidence="1">
    <location>
        <begin position="20"/>
        <end position="40"/>
    </location>
</feature>